<proteinExistence type="predicted"/>
<name>A0A1I7ZSF3_9BILA</name>
<reference evidence="3" key="1">
    <citation type="submission" date="2016-11" db="UniProtKB">
        <authorList>
            <consortium name="WormBaseParasite"/>
        </authorList>
    </citation>
    <scope>IDENTIFICATION</scope>
</reference>
<keyword evidence="1" id="KW-1133">Transmembrane helix</keyword>
<organism evidence="2 3">
    <name type="scientific">Steinernema glaseri</name>
    <dbReference type="NCBI Taxonomy" id="37863"/>
    <lineage>
        <taxon>Eukaryota</taxon>
        <taxon>Metazoa</taxon>
        <taxon>Ecdysozoa</taxon>
        <taxon>Nematoda</taxon>
        <taxon>Chromadorea</taxon>
        <taxon>Rhabditida</taxon>
        <taxon>Tylenchina</taxon>
        <taxon>Panagrolaimomorpha</taxon>
        <taxon>Strongyloidoidea</taxon>
        <taxon>Steinernematidae</taxon>
        <taxon>Steinernema</taxon>
    </lineage>
</organism>
<keyword evidence="2" id="KW-1185">Reference proteome</keyword>
<feature type="transmembrane region" description="Helical" evidence="1">
    <location>
        <begin position="286"/>
        <end position="304"/>
    </location>
</feature>
<evidence type="ECO:0000256" key="1">
    <source>
        <dbReference type="SAM" id="Phobius"/>
    </source>
</evidence>
<feature type="transmembrane region" description="Helical" evidence="1">
    <location>
        <begin position="138"/>
        <end position="160"/>
    </location>
</feature>
<sequence length="451" mass="51047">MLYFVGSSFFLSSEDLDAFLLAEMVASGVSFLSGVVLIALAVFRTPDFLRVHRVSLLNLTISTTLLSFIVIFLAPSFTVFQDVYCLEILGMVHAPYVATSVILAMTVMLAFAMVMSFVFRYVQLAGGAYCDVLISNGFAALLTLIDVVLLGATFLLVHVLQVDYPAESSLPPEFARPLREQRERQNSVLCFAFHESSQKIGATIFCSWIVLCIIAMVIMAVLTVLRMRSQKALVSKRTYELQKMMATVVFINASLPVLFGWLPLCALIAAFHFFPSILTVCLNMQSFMINTMCFFLNLISIIYLRPYREAILTLLRLCRQKVLGRKSTTWLPFIKSITKKNGSDSGPGVLDRSSMINTMCFFLNLISIIYLRPYREAILTLLRLCRQKILGQPRLNPFLCEIITHAPFRAHGSVAFTKHRYFMNIQTSRPLLDRKHDFNACRQLETRSHWP</sequence>
<keyword evidence="1" id="KW-0812">Transmembrane</keyword>
<protein>
    <submittedName>
        <fullName evidence="3">G_PROTEIN_RECEP_F1_2 domain-containing protein</fullName>
    </submittedName>
</protein>
<dbReference type="AlphaFoldDB" id="A0A1I7ZSF3"/>
<evidence type="ECO:0000313" key="3">
    <source>
        <dbReference type="WBParaSite" id="L893_g29354.t1"/>
    </source>
</evidence>
<keyword evidence="1" id="KW-0472">Membrane</keyword>
<feature type="transmembrane region" description="Helical" evidence="1">
    <location>
        <begin position="246"/>
        <end position="274"/>
    </location>
</feature>
<dbReference type="InterPro" id="IPR019422">
    <property type="entry name" value="7TM_GPCR_serpentine_rcpt_Srh"/>
</dbReference>
<dbReference type="Pfam" id="PF10318">
    <property type="entry name" value="7TM_GPCR_Srh"/>
    <property type="match status" value="1"/>
</dbReference>
<feature type="transmembrane region" description="Helical" evidence="1">
    <location>
        <begin position="202"/>
        <end position="225"/>
    </location>
</feature>
<dbReference type="WBParaSite" id="L893_g29354.t1">
    <property type="protein sequence ID" value="L893_g29354.t1"/>
    <property type="gene ID" value="L893_g29354"/>
</dbReference>
<feature type="transmembrane region" description="Helical" evidence="1">
    <location>
        <begin position="94"/>
        <end position="118"/>
    </location>
</feature>
<accession>A0A1I7ZSF3</accession>
<feature type="transmembrane region" description="Helical" evidence="1">
    <location>
        <begin position="55"/>
        <end position="74"/>
    </location>
</feature>
<evidence type="ECO:0000313" key="2">
    <source>
        <dbReference type="Proteomes" id="UP000095287"/>
    </source>
</evidence>
<dbReference type="Proteomes" id="UP000095287">
    <property type="component" value="Unplaced"/>
</dbReference>
<feature type="transmembrane region" description="Helical" evidence="1">
    <location>
        <begin position="20"/>
        <end position="43"/>
    </location>
</feature>